<dbReference type="GO" id="GO:0005737">
    <property type="term" value="C:cytoplasm"/>
    <property type="evidence" value="ECO:0007669"/>
    <property type="project" value="TreeGrafter"/>
</dbReference>
<accession>A0A6J6NM85</accession>
<dbReference type="GO" id="GO:0004077">
    <property type="term" value="F:biotin--[biotin carboxyl-carrier protein] ligase activity"/>
    <property type="evidence" value="ECO:0007669"/>
    <property type="project" value="InterPro"/>
</dbReference>
<feature type="domain" description="BPL/LPL catalytic" evidence="2">
    <location>
        <begin position="36"/>
        <end position="125"/>
    </location>
</feature>
<evidence type="ECO:0000313" key="3">
    <source>
        <dbReference type="EMBL" id="CAB4368031.1"/>
    </source>
</evidence>
<dbReference type="EMBL" id="CAEZZL010000004">
    <property type="protein sequence ID" value="CAB4753031.1"/>
    <property type="molecule type" value="Genomic_DNA"/>
</dbReference>
<dbReference type="PANTHER" id="PTHR12835:SF5">
    <property type="entry name" value="BIOTIN--PROTEIN LIGASE"/>
    <property type="match status" value="1"/>
</dbReference>
<dbReference type="Gene3D" id="3.30.930.10">
    <property type="entry name" value="Bira Bifunctional Protein, Domain 2"/>
    <property type="match status" value="1"/>
</dbReference>
<dbReference type="InterPro" id="IPR004143">
    <property type="entry name" value="BPL_LPL_catalytic"/>
</dbReference>
<dbReference type="InterPro" id="IPR004408">
    <property type="entry name" value="Biotin_CoA_COase_ligase"/>
</dbReference>
<dbReference type="AlphaFoldDB" id="A0A6J6NM85"/>
<name>A0A6J6NM85_9ZZZZ</name>
<dbReference type="SUPFAM" id="SSF55681">
    <property type="entry name" value="Class II aaRS and biotin synthetases"/>
    <property type="match status" value="1"/>
</dbReference>
<dbReference type="EMBL" id="CAFBQH010000001">
    <property type="protein sequence ID" value="CAB5043734.1"/>
    <property type="molecule type" value="Genomic_DNA"/>
</dbReference>
<dbReference type="Pfam" id="PF03099">
    <property type="entry name" value="BPL_LplA_LipB"/>
    <property type="match status" value="1"/>
</dbReference>
<protein>
    <submittedName>
        <fullName evidence="4">Unannotated protein</fullName>
    </submittedName>
</protein>
<organism evidence="4">
    <name type="scientific">freshwater metagenome</name>
    <dbReference type="NCBI Taxonomy" id="449393"/>
    <lineage>
        <taxon>unclassified sequences</taxon>
        <taxon>metagenomes</taxon>
        <taxon>ecological metagenomes</taxon>
    </lineage>
</organism>
<dbReference type="InterPro" id="IPR045864">
    <property type="entry name" value="aa-tRNA-synth_II/BPL/LPL"/>
</dbReference>
<evidence type="ECO:0000256" key="1">
    <source>
        <dbReference type="ARBA" id="ARBA00022598"/>
    </source>
</evidence>
<sequence>MDHTIANSSSHWHIRAIPETGSTNADLMAAGLEGAPDRSVLRADFQSAGRGRLDRTWEAPRGANLLVSLLFRNVPEHIQSLTQVVVLAAAYVARNQCGVNAVLKWPNDILVNGEKLSGILSQAAPAGPDGKIPFVIAGLGLNLAWAPPGAASLASCGWTREFTPQEFLEAMLPEIDRLLDLSPDVMHAEYVACLSTLGTMVRAEMPNGENIIGRAVAVEPDGQLVVLDDCAVSHRINTADVVHLRPATD</sequence>
<dbReference type="Gene3D" id="2.30.30.100">
    <property type="match status" value="1"/>
</dbReference>
<evidence type="ECO:0000313" key="4">
    <source>
        <dbReference type="EMBL" id="CAB4687821.1"/>
    </source>
</evidence>
<dbReference type="PANTHER" id="PTHR12835">
    <property type="entry name" value="BIOTIN PROTEIN LIGASE"/>
    <property type="match status" value="1"/>
</dbReference>
<proteinExistence type="predicted"/>
<reference evidence="4" key="1">
    <citation type="submission" date="2020-05" db="EMBL/GenBank/DDBJ databases">
        <authorList>
            <person name="Chiriac C."/>
            <person name="Salcher M."/>
            <person name="Ghai R."/>
            <person name="Kavagutti S V."/>
        </authorList>
    </citation>
    <scope>NUCLEOTIDE SEQUENCE</scope>
</reference>
<gene>
    <name evidence="4" type="ORF">UFOPK2334_01556</name>
    <name evidence="5" type="ORF">UFOPK2870_00158</name>
    <name evidence="3" type="ORF">UFOPK4179_00825</name>
    <name evidence="6" type="ORF">UFOPK4293_00018</name>
</gene>
<dbReference type="CDD" id="cd16442">
    <property type="entry name" value="BPL"/>
    <property type="match status" value="1"/>
</dbReference>
<dbReference type="EMBL" id="CAEZXA010000197">
    <property type="protein sequence ID" value="CAB4687821.1"/>
    <property type="molecule type" value="Genomic_DNA"/>
</dbReference>
<dbReference type="NCBIfam" id="TIGR00121">
    <property type="entry name" value="birA_ligase"/>
    <property type="match status" value="1"/>
</dbReference>
<dbReference type="EMBL" id="CAETWZ010000073">
    <property type="protein sequence ID" value="CAB4368031.1"/>
    <property type="molecule type" value="Genomic_DNA"/>
</dbReference>
<keyword evidence="1" id="KW-0436">Ligase</keyword>
<evidence type="ECO:0000313" key="5">
    <source>
        <dbReference type="EMBL" id="CAB4753031.1"/>
    </source>
</evidence>
<evidence type="ECO:0000259" key="2">
    <source>
        <dbReference type="Pfam" id="PF03099"/>
    </source>
</evidence>
<evidence type="ECO:0000313" key="6">
    <source>
        <dbReference type="EMBL" id="CAB5043734.1"/>
    </source>
</evidence>